<dbReference type="RefSeq" id="WP_299896428.1">
    <property type="nucleotide sequence ID" value="NZ_BAAAGE010000002.1"/>
</dbReference>
<accession>A0ABN1ITR8</accession>
<reference evidence="3" key="1">
    <citation type="journal article" date="2019" name="Int. J. Syst. Evol. Microbiol.">
        <title>The Global Catalogue of Microorganisms (GCM) 10K type strain sequencing project: providing services to taxonomists for standard genome sequencing and annotation.</title>
        <authorList>
            <consortium name="The Broad Institute Genomics Platform"/>
            <consortium name="The Broad Institute Genome Sequencing Center for Infectious Disease"/>
            <person name="Wu L."/>
            <person name="Ma J."/>
        </authorList>
    </citation>
    <scope>NUCLEOTIDE SEQUENCE [LARGE SCALE GENOMIC DNA]</scope>
    <source>
        <strain evidence="3">JCM 15974</strain>
    </source>
</reference>
<sequence length="288" mass="30863">MKKIKLLALSAVVAGLVISCQKNDVNEAQPDLASDLSIEEIEALTKAAVNPNGAVKEMMTDLDGNATMYVISGDIALERKKLLNGDYAMLEGENNTKQYRTFNLISGANTTIDILGYTGSCCALTTNMRTGLQWAVNNYNRLNTNLNFRLTFGSNTNGADMIVFNQGGTGVGGRADFPSGGRPGQLIRIDGGLANSNNNINEHVITHEIGHAVGLRHTDYARRRCGNNNEQDSAEGQAAGAINIPGTPTENRWGAAGLDSGSIMISCYDNSTQGEFSNFDVVALEFLY</sequence>
<dbReference type="EMBL" id="BAAAGE010000002">
    <property type="protein sequence ID" value="GAA0720882.1"/>
    <property type="molecule type" value="Genomic_DNA"/>
</dbReference>
<comment type="caution">
    <text evidence="2">The sequence shown here is derived from an EMBL/GenBank/DDBJ whole genome shotgun (WGS) entry which is preliminary data.</text>
</comment>
<proteinExistence type="predicted"/>
<dbReference type="Gene3D" id="3.40.390.10">
    <property type="entry name" value="Collagenase (Catalytic Domain)"/>
    <property type="match status" value="1"/>
</dbReference>
<organism evidence="2 3">
    <name type="scientific">Aquimarina litoralis</name>
    <dbReference type="NCBI Taxonomy" id="584605"/>
    <lineage>
        <taxon>Bacteria</taxon>
        <taxon>Pseudomonadati</taxon>
        <taxon>Bacteroidota</taxon>
        <taxon>Flavobacteriia</taxon>
        <taxon>Flavobacteriales</taxon>
        <taxon>Flavobacteriaceae</taxon>
        <taxon>Aquimarina</taxon>
    </lineage>
</organism>
<evidence type="ECO:0000313" key="2">
    <source>
        <dbReference type="EMBL" id="GAA0720882.1"/>
    </source>
</evidence>
<dbReference type="InterPro" id="IPR024653">
    <property type="entry name" value="Peptidase_M10/M27/M57"/>
</dbReference>
<keyword evidence="3" id="KW-1185">Reference proteome</keyword>
<dbReference type="PROSITE" id="PS51257">
    <property type="entry name" value="PROKAR_LIPOPROTEIN"/>
    <property type="match status" value="1"/>
</dbReference>
<gene>
    <name evidence="2" type="ORF">GCM10009430_21520</name>
</gene>
<evidence type="ECO:0008006" key="4">
    <source>
        <dbReference type="Google" id="ProtNLM"/>
    </source>
</evidence>
<protein>
    <recommendedName>
        <fullName evidence="4">Dual-action HEIGH metallo-peptidase</fullName>
    </recommendedName>
</protein>
<evidence type="ECO:0000256" key="1">
    <source>
        <dbReference type="SAM" id="MobiDB-lite"/>
    </source>
</evidence>
<dbReference type="SUPFAM" id="SSF55486">
    <property type="entry name" value="Metalloproteases ('zincins'), catalytic domain"/>
    <property type="match status" value="1"/>
</dbReference>
<dbReference type="Pfam" id="PF12388">
    <property type="entry name" value="Peptidase_M57"/>
    <property type="match status" value="1"/>
</dbReference>
<evidence type="ECO:0000313" key="3">
    <source>
        <dbReference type="Proteomes" id="UP001501758"/>
    </source>
</evidence>
<dbReference type="Proteomes" id="UP001501758">
    <property type="component" value="Unassembled WGS sequence"/>
</dbReference>
<feature type="region of interest" description="Disordered" evidence="1">
    <location>
        <begin position="226"/>
        <end position="247"/>
    </location>
</feature>
<name>A0ABN1ITR8_9FLAO</name>
<dbReference type="InterPro" id="IPR024079">
    <property type="entry name" value="MetalloPept_cat_dom_sf"/>
</dbReference>